<name>A0AAV7NA00_PLEWA</name>
<gene>
    <name evidence="2" type="ORF">NDU88_001099</name>
</gene>
<evidence type="ECO:0000313" key="3">
    <source>
        <dbReference type="Proteomes" id="UP001066276"/>
    </source>
</evidence>
<dbReference type="EMBL" id="JANPWB010000012">
    <property type="protein sequence ID" value="KAJ1112838.1"/>
    <property type="molecule type" value="Genomic_DNA"/>
</dbReference>
<accession>A0AAV7NA00</accession>
<organism evidence="2 3">
    <name type="scientific">Pleurodeles waltl</name>
    <name type="common">Iberian ribbed newt</name>
    <dbReference type="NCBI Taxonomy" id="8319"/>
    <lineage>
        <taxon>Eukaryota</taxon>
        <taxon>Metazoa</taxon>
        <taxon>Chordata</taxon>
        <taxon>Craniata</taxon>
        <taxon>Vertebrata</taxon>
        <taxon>Euteleostomi</taxon>
        <taxon>Amphibia</taxon>
        <taxon>Batrachia</taxon>
        <taxon>Caudata</taxon>
        <taxon>Salamandroidea</taxon>
        <taxon>Salamandridae</taxon>
        <taxon>Pleurodelinae</taxon>
        <taxon>Pleurodeles</taxon>
    </lineage>
</organism>
<sequence length="279" mass="29101">MSRPPGLRPHQGHQPSTIDLVLLLTPLASAPEITLACRFCHYTAALVHHAAQGPQSQLNRPPGPTVQPLSSLGSPRPGPAEMSQSPPGPYSSSLSGLLAGPHLPRARLYWGAVTPSALLWLAVGPGLPTGRARGPLRLRVHHGPYSSSLSGLLAGPHLPRARLFSGAVTPSALLWLAVGPGLPTRKSLGPSAPPRPPGPLLQLSVGPPGRTSPPQGKALLGRHHTVGAPLAGCRARAPNTEEPAALCASASQAPIRHLRVLSLARWSLRYAGVRLPRSR</sequence>
<feature type="region of interest" description="Disordered" evidence="1">
    <location>
        <begin position="53"/>
        <end position="94"/>
    </location>
</feature>
<dbReference type="Proteomes" id="UP001066276">
    <property type="component" value="Chromosome 8"/>
</dbReference>
<evidence type="ECO:0000313" key="2">
    <source>
        <dbReference type="EMBL" id="KAJ1112838.1"/>
    </source>
</evidence>
<reference evidence="2" key="1">
    <citation type="journal article" date="2022" name="bioRxiv">
        <title>Sequencing and chromosome-scale assembly of the giantPleurodeles waltlgenome.</title>
        <authorList>
            <person name="Brown T."/>
            <person name="Elewa A."/>
            <person name="Iarovenko S."/>
            <person name="Subramanian E."/>
            <person name="Araus A.J."/>
            <person name="Petzold A."/>
            <person name="Susuki M."/>
            <person name="Suzuki K.-i.T."/>
            <person name="Hayashi T."/>
            <person name="Toyoda A."/>
            <person name="Oliveira C."/>
            <person name="Osipova E."/>
            <person name="Leigh N.D."/>
            <person name="Simon A."/>
            <person name="Yun M.H."/>
        </authorList>
    </citation>
    <scope>NUCLEOTIDE SEQUENCE</scope>
    <source>
        <strain evidence="2">20211129_DDA</strain>
        <tissue evidence="2">Liver</tissue>
    </source>
</reference>
<proteinExistence type="predicted"/>
<evidence type="ECO:0000256" key="1">
    <source>
        <dbReference type="SAM" id="MobiDB-lite"/>
    </source>
</evidence>
<protein>
    <submittedName>
        <fullName evidence="2">Uncharacterized protein</fullName>
    </submittedName>
</protein>
<feature type="region of interest" description="Disordered" evidence="1">
    <location>
        <begin position="186"/>
        <end position="220"/>
    </location>
</feature>
<comment type="caution">
    <text evidence="2">The sequence shown here is derived from an EMBL/GenBank/DDBJ whole genome shotgun (WGS) entry which is preliminary data.</text>
</comment>
<dbReference type="AlphaFoldDB" id="A0AAV7NA00"/>
<keyword evidence="3" id="KW-1185">Reference proteome</keyword>